<dbReference type="RefSeq" id="WP_248652918.1">
    <property type="nucleotide sequence ID" value="NZ_CP096661.1"/>
</dbReference>
<dbReference type="AlphaFoldDB" id="A0A8U0I0I5"/>
<sequence>MTEPRISRDRDDIETWADEHDAVPVREENRIRLVRENDVTSDHERLDWETFHREVDDEDRVVTYYGEAEDRDSFEVSDRDTALDRVVSESDELDREGAEQRLIEGETITGTVTETTVVEETIVEKATLESDVVDRETIDRNVVDVELLGRECQSCDIAGEDADFDYMGTYGTDRYLTDDVPTESTDSHDDYPFDVTVEVREDWAVTIEERDRYTVETHITDVDVSETDRVEAHDLEAEVDVDTVHRQLLDSDIIDVDTDAREGETVDTESYDIESEFTEDDVLTTYLTSRRRLEREISDRSRLTTEVVEGELLDREVVGEDTVEAGLAEHDASTVETETEVESDTEIESDTDIETEEVRVLPDESDEGKRVVDETGEKVGEVIDVNDGVAFVDPHASLTEKVMSRLGFDEDEEYYRLREDRIDRITDDEIVVSTAEFDEERR</sequence>
<name>A0A8U0I0I5_9EURY</name>
<dbReference type="KEGG" id="halx:M0R89_20675"/>
<proteinExistence type="predicted"/>
<accession>A0A8U0I0I5</accession>
<evidence type="ECO:0008006" key="3">
    <source>
        <dbReference type="Google" id="ProtNLM"/>
    </source>
</evidence>
<keyword evidence="2" id="KW-1185">Reference proteome</keyword>
<reference evidence="1 2" key="1">
    <citation type="submission" date="2022-04" db="EMBL/GenBank/DDBJ databases">
        <title>Diverse halophilic archaea isolated from saline environments.</title>
        <authorList>
            <person name="Cui H.-L."/>
        </authorList>
    </citation>
    <scope>NUCLEOTIDE SEQUENCE [LARGE SCALE GENOMIC DNA]</scope>
    <source>
        <strain evidence="1 2">XZYJT49</strain>
        <plasmid evidence="1 2">unnamed2</plasmid>
    </source>
</reference>
<gene>
    <name evidence="1" type="ORF">M0R89_20675</name>
</gene>
<keyword evidence="1" id="KW-0614">Plasmid</keyword>
<evidence type="ECO:0000313" key="2">
    <source>
        <dbReference type="Proteomes" id="UP000830729"/>
    </source>
</evidence>
<dbReference type="Proteomes" id="UP000830729">
    <property type="component" value="Plasmid unnamed2"/>
</dbReference>
<protein>
    <recommendedName>
        <fullName evidence="3">PRC-barrel domain-containing protein</fullName>
    </recommendedName>
</protein>
<geneLocation type="plasmid" evidence="1 2">
    <name>unnamed2</name>
</geneLocation>
<evidence type="ECO:0000313" key="1">
    <source>
        <dbReference type="EMBL" id="UPV76885.1"/>
    </source>
</evidence>
<organism evidence="1 2">
    <name type="scientific">Halorussus limi</name>
    <dbReference type="NCBI Taxonomy" id="2938695"/>
    <lineage>
        <taxon>Archaea</taxon>
        <taxon>Methanobacteriati</taxon>
        <taxon>Methanobacteriota</taxon>
        <taxon>Stenosarchaea group</taxon>
        <taxon>Halobacteria</taxon>
        <taxon>Halobacteriales</taxon>
        <taxon>Haladaptataceae</taxon>
        <taxon>Halorussus</taxon>
    </lineage>
</organism>
<dbReference type="EMBL" id="CP096661">
    <property type="protein sequence ID" value="UPV76885.1"/>
    <property type="molecule type" value="Genomic_DNA"/>
</dbReference>
<dbReference type="GeneID" id="72187668"/>